<feature type="chain" id="PRO_5038766951" evidence="6">
    <location>
        <begin position="25"/>
        <end position="322"/>
    </location>
</feature>
<dbReference type="EMBL" id="BMGP01000006">
    <property type="protein sequence ID" value="GGF37187.1"/>
    <property type="molecule type" value="Genomic_DNA"/>
</dbReference>
<dbReference type="SUPFAM" id="SSF53807">
    <property type="entry name" value="Helical backbone' metal receptor"/>
    <property type="match status" value="1"/>
</dbReference>
<dbReference type="GO" id="GO:0007155">
    <property type="term" value="P:cell adhesion"/>
    <property type="evidence" value="ECO:0007669"/>
    <property type="project" value="InterPro"/>
</dbReference>
<evidence type="ECO:0000256" key="1">
    <source>
        <dbReference type="ARBA" id="ARBA00004196"/>
    </source>
</evidence>
<comment type="subcellular location">
    <subcellularLocation>
        <location evidence="1">Cell envelope</location>
    </subcellularLocation>
</comment>
<keyword evidence="4 6" id="KW-0732">Signal</keyword>
<dbReference type="InterPro" id="IPR006127">
    <property type="entry name" value="ZnuA-like"/>
</dbReference>
<dbReference type="AlphaFoldDB" id="A0A917EZJ9"/>
<dbReference type="InterPro" id="IPR006128">
    <property type="entry name" value="Lipoprotein_PsaA-like"/>
</dbReference>
<dbReference type="PANTHER" id="PTHR42953">
    <property type="entry name" value="HIGH-AFFINITY ZINC UPTAKE SYSTEM PROTEIN ZNUA-RELATED"/>
    <property type="match status" value="1"/>
</dbReference>
<reference evidence="7 8" key="1">
    <citation type="journal article" date="2014" name="Int. J. Syst. Evol. Microbiol.">
        <title>Complete genome sequence of Corynebacterium casei LMG S-19264T (=DSM 44701T), isolated from a smear-ripened cheese.</title>
        <authorList>
            <consortium name="US DOE Joint Genome Institute (JGI-PGF)"/>
            <person name="Walter F."/>
            <person name="Albersmeier A."/>
            <person name="Kalinowski J."/>
            <person name="Ruckert C."/>
        </authorList>
    </citation>
    <scope>NUCLEOTIDE SEQUENCE [LARGE SCALE GENOMIC DNA]</scope>
    <source>
        <strain evidence="7 8">CGMCC 1.12976</strain>
    </source>
</reference>
<accession>A0A917EZJ9</accession>
<dbReference type="PRINTS" id="PR00690">
    <property type="entry name" value="ADHESNFAMILY"/>
</dbReference>
<feature type="signal peptide" evidence="6">
    <location>
        <begin position="1"/>
        <end position="24"/>
    </location>
</feature>
<evidence type="ECO:0000256" key="2">
    <source>
        <dbReference type="ARBA" id="ARBA00022448"/>
    </source>
</evidence>
<name>A0A917EZJ9_9MICO</name>
<dbReference type="Proteomes" id="UP000598775">
    <property type="component" value="Unassembled WGS sequence"/>
</dbReference>
<gene>
    <name evidence="7" type="ORF">GCM10011399_32640</name>
</gene>
<proteinExistence type="inferred from homology"/>
<evidence type="ECO:0000313" key="7">
    <source>
        <dbReference type="EMBL" id="GGF37187.1"/>
    </source>
</evidence>
<dbReference type="PANTHER" id="PTHR42953:SF1">
    <property type="entry name" value="METAL-BINDING PROTEIN HI_0362-RELATED"/>
    <property type="match status" value="1"/>
</dbReference>
<comment type="caution">
    <text evidence="7">The sequence shown here is derived from an EMBL/GenBank/DDBJ whole genome shotgun (WGS) entry which is preliminary data.</text>
</comment>
<sequence length="322" mass="32750">MHARRSLLGVALAGFLVAAASGCAADTATADGAQVGSSSSQGSSGQPGVAGGSLRIVASTSVYGDIAESIGGDRVSVTSIIDNPDKDPHEYQATGQNALALSKASIVIENGGGYDDFIDSMLSTAKKPGAIVVNAATISGYDQHPADGSFNEHLWYDFATVSKVADELAGALTTEDPRGAAFYQANALDFSQKLDALTAREKQLQSLYAGTGVAITEPVALYLLDAVGLVDKTPAKFSEAVENGTDVAPDVLSQTIAPFADHRVAALVYNSQTTGAQTDAVLGAAHAASVPVVAVTESLPAGQSYLGWMTDNLAALGAALSQ</sequence>
<dbReference type="GO" id="GO:0030313">
    <property type="term" value="C:cell envelope"/>
    <property type="evidence" value="ECO:0007669"/>
    <property type="project" value="UniProtKB-SubCell"/>
</dbReference>
<evidence type="ECO:0000256" key="4">
    <source>
        <dbReference type="ARBA" id="ARBA00022729"/>
    </source>
</evidence>
<dbReference type="InterPro" id="IPR006311">
    <property type="entry name" value="TAT_signal"/>
</dbReference>
<protein>
    <submittedName>
        <fullName evidence="7">Metal ABC transporter substrate-binding protein</fullName>
    </submittedName>
</protein>
<evidence type="ECO:0000313" key="8">
    <source>
        <dbReference type="Proteomes" id="UP000598775"/>
    </source>
</evidence>
<dbReference type="Pfam" id="PF01297">
    <property type="entry name" value="ZnuA"/>
    <property type="match status" value="1"/>
</dbReference>
<organism evidence="7 8">
    <name type="scientific">Subtercola lobariae</name>
    <dbReference type="NCBI Taxonomy" id="1588641"/>
    <lineage>
        <taxon>Bacteria</taxon>
        <taxon>Bacillati</taxon>
        <taxon>Actinomycetota</taxon>
        <taxon>Actinomycetes</taxon>
        <taxon>Micrococcales</taxon>
        <taxon>Microbacteriaceae</taxon>
        <taxon>Subtercola</taxon>
    </lineage>
</organism>
<evidence type="ECO:0000256" key="5">
    <source>
        <dbReference type="RuleBase" id="RU003512"/>
    </source>
</evidence>
<keyword evidence="3" id="KW-0479">Metal-binding</keyword>
<dbReference type="GO" id="GO:0046872">
    <property type="term" value="F:metal ion binding"/>
    <property type="evidence" value="ECO:0007669"/>
    <property type="project" value="UniProtKB-KW"/>
</dbReference>
<evidence type="ECO:0000256" key="6">
    <source>
        <dbReference type="SAM" id="SignalP"/>
    </source>
</evidence>
<keyword evidence="2 5" id="KW-0813">Transport</keyword>
<evidence type="ECO:0000256" key="3">
    <source>
        <dbReference type="ARBA" id="ARBA00022723"/>
    </source>
</evidence>
<comment type="similarity">
    <text evidence="5">Belongs to the bacterial solute-binding protein 9 family.</text>
</comment>
<dbReference type="InterPro" id="IPR050492">
    <property type="entry name" value="Bact_metal-bind_prot9"/>
</dbReference>
<dbReference type="PROSITE" id="PS51257">
    <property type="entry name" value="PROKAR_LIPOPROTEIN"/>
    <property type="match status" value="1"/>
</dbReference>
<dbReference type="PROSITE" id="PS51318">
    <property type="entry name" value="TAT"/>
    <property type="match status" value="1"/>
</dbReference>
<keyword evidence="8" id="KW-1185">Reference proteome</keyword>
<dbReference type="GO" id="GO:0030001">
    <property type="term" value="P:metal ion transport"/>
    <property type="evidence" value="ECO:0007669"/>
    <property type="project" value="InterPro"/>
</dbReference>
<dbReference type="Gene3D" id="3.40.50.1980">
    <property type="entry name" value="Nitrogenase molybdenum iron protein domain"/>
    <property type="match status" value="2"/>
</dbReference>